<accession>A0A1G7ZMM7</accession>
<dbReference type="EMBL" id="FNCQ01000016">
    <property type="protein sequence ID" value="SDH09938.1"/>
    <property type="molecule type" value="Genomic_DNA"/>
</dbReference>
<evidence type="ECO:0000313" key="2">
    <source>
        <dbReference type="Proteomes" id="UP000198779"/>
    </source>
</evidence>
<protein>
    <recommendedName>
        <fullName evidence="3">Dehydrogenase</fullName>
    </recommendedName>
</protein>
<evidence type="ECO:0008006" key="3">
    <source>
        <dbReference type="Google" id="ProtNLM"/>
    </source>
</evidence>
<evidence type="ECO:0000313" key="1">
    <source>
        <dbReference type="EMBL" id="SDH09938.1"/>
    </source>
</evidence>
<dbReference type="RefSeq" id="WP_091818768.1">
    <property type="nucleotide sequence ID" value="NZ_CP091790.1"/>
</dbReference>
<dbReference type="AlphaFoldDB" id="A0A1G7ZMM7"/>
<organism evidence="1 2">
    <name type="scientific">Prevotella communis</name>
    <dbReference type="NCBI Taxonomy" id="2913614"/>
    <lineage>
        <taxon>Bacteria</taxon>
        <taxon>Pseudomonadati</taxon>
        <taxon>Bacteroidota</taxon>
        <taxon>Bacteroidia</taxon>
        <taxon>Bacteroidales</taxon>
        <taxon>Prevotellaceae</taxon>
        <taxon>Prevotella</taxon>
    </lineage>
</organism>
<sequence length="42" mass="5122">MADGYLEKHQQDYEARKAEYLRKKRHLPRIVKKPQRPDDEAL</sequence>
<proteinExistence type="predicted"/>
<reference evidence="2" key="1">
    <citation type="submission" date="2016-10" db="EMBL/GenBank/DDBJ databases">
        <authorList>
            <person name="Varghese N."/>
            <person name="Submissions S."/>
        </authorList>
    </citation>
    <scope>NUCLEOTIDE SEQUENCE [LARGE SCALE GENOMIC DNA]</scope>
    <source>
        <strain evidence="2">BP1-148</strain>
    </source>
</reference>
<dbReference type="Proteomes" id="UP000198779">
    <property type="component" value="Unassembled WGS sequence"/>
</dbReference>
<gene>
    <name evidence="1" type="ORF">SAMN04487901_11667</name>
</gene>
<dbReference type="STRING" id="645274.SAMN04487901_11667"/>
<name>A0A1G7ZMM7_9BACT</name>
<keyword evidence="2" id="KW-1185">Reference proteome</keyword>